<evidence type="ECO:0000256" key="1">
    <source>
        <dbReference type="ARBA" id="ARBA00004447"/>
    </source>
</evidence>
<evidence type="ECO:0000256" key="9">
    <source>
        <dbReference type="ARBA" id="ARBA00023136"/>
    </source>
</evidence>
<comment type="caution">
    <text evidence="10">Lacks conserved residue(s) required for the propagation of feature annotation.</text>
</comment>
<evidence type="ECO:0000256" key="5">
    <source>
        <dbReference type="ARBA" id="ARBA00022729"/>
    </source>
</evidence>
<dbReference type="Gene3D" id="2.70.130.10">
    <property type="entry name" value="Mannose-6-phosphate receptor binding domain"/>
    <property type="match status" value="2"/>
</dbReference>
<feature type="transmembrane region" description="Helical" evidence="10">
    <location>
        <begin position="404"/>
        <end position="431"/>
    </location>
</feature>
<evidence type="ECO:0000256" key="7">
    <source>
        <dbReference type="ARBA" id="ARBA00022989"/>
    </source>
</evidence>
<dbReference type="SUPFAM" id="SSF50911">
    <property type="entry name" value="Mannose 6-phosphate receptor domain"/>
    <property type="match status" value="1"/>
</dbReference>
<protein>
    <recommendedName>
        <fullName evidence="10">Hexosyltransferase</fullName>
        <ecNumber evidence="10">2.4.1.-</ecNumber>
    </recommendedName>
</protein>
<dbReference type="InterPro" id="IPR009011">
    <property type="entry name" value="Man6P_isomerase_rcpt-bd_dom_sf"/>
</dbReference>
<dbReference type="Proteomes" id="UP001174909">
    <property type="component" value="Unassembled WGS sequence"/>
</dbReference>
<evidence type="ECO:0000256" key="8">
    <source>
        <dbReference type="ARBA" id="ARBA00023034"/>
    </source>
</evidence>
<keyword evidence="13" id="KW-1185">Reference proteome</keyword>
<dbReference type="EC" id="2.4.1.-" evidence="10"/>
<keyword evidence="6 10" id="KW-0735">Signal-anchor</keyword>
<dbReference type="InterPro" id="IPR018939">
    <property type="entry name" value="Autophagy-rel_prot_27"/>
</dbReference>
<dbReference type="InterPro" id="IPR051227">
    <property type="entry name" value="CS_glycosyltransferase"/>
</dbReference>
<evidence type="ECO:0000256" key="11">
    <source>
        <dbReference type="SAM" id="MobiDB-lite"/>
    </source>
</evidence>
<dbReference type="AlphaFoldDB" id="A0AA35SJF2"/>
<comment type="caution">
    <text evidence="12">The sequence shown here is derived from an EMBL/GenBank/DDBJ whole genome shotgun (WGS) entry which is preliminary data.</text>
</comment>
<feature type="compositionally biased region" description="Basic and acidic residues" evidence="11">
    <location>
        <begin position="532"/>
        <end position="542"/>
    </location>
</feature>
<dbReference type="PANTHER" id="PTHR12369:SF11">
    <property type="entry name" value="HEXOSYLTRANSFERASE"/>
    <property type="match status" value="1"/>
</dbReference>
<dbReference type="InterPro" id="IPR008428">
    <property type="entry name" value="Chond_GalNAc"/>
</dbReference>
<dbReference type="GO" id="GO:0032580">
    <property type="term" value="C:Golgi cisterna membrane"/>
    <property type="evidence" value="ECO:0007669"/>
    <property type="project" value="UniProtKB-SubCell"/>
</dbReference>
<keyword evidence="5" id="KW-0732">Signal</keyword>
<dbReference type="Pfam" id="PF09451">
    <property type="entry name" value="ATG27"/>
    <property type="match status" value="1"/>
</dbReference>
<comment type="similarity">
    <text evidence="2 10">Belongs to the chondroitin N-acetylgalactosaminyltransferase family.</text>
</comment>
<keyword evidence="4 10" id="KW-0812">Transmembrane</keyword>
<keyword evidence="8 10" id="KW-0333">Golgi apparatus</keyword>
<dbReference type="Pfam" id="PF05679">
    <property type="entry name" value="CHGN"/>
    <property type="match status" value="1"/>
</dbReference>
<accession>A0AA35SJF2</accession>
<evidence type="ECO:0000256" key="4">
    <source>
        <dbReference type="ARBA" id="ARBA00022692"/>
    </source>
</evidence>
<feature type="region of interest" description="Disordered" evidence="11">
    <location>
        <begin position="1"/>
        <end position="27"/>
    </location>
</feature>
<evidence type="ECO:0000313" key="13">
    <source>
        <dbReference type="Proteomes" id="UP001174909"/>
    </source>
</evidence>
<gene>
    <name evidence="12" type="ORF">GBAR_LOCUS17300</name>
</gene>
<dbReference type="PANTHER" id="PTHR12369">
    <property type="entry name" value="CHONDROITIN SYNTHASE"/>
    <property type="match status" value="1"/>
</dbReference>
<dbReference type="EMBL" id="CASHTH010002486">
    <property type="protein sequence ID" value="CAI8030529.1"/>
    <property type="molecule type" value="Genomic_DNA"/>
</dbReference>
<keyword evidence="9 10" id="KW-0472">Membrane</keyword>
<dbReference type="GO" id="GO:0008376">
    <property type="term" value="F:acetylgalactosaminyltransferase activity"/>
    <property type="evidence" value="ECO:0007669"/>
    <property type="project" value="InterPro"/>
</dbReference>
<reference evidence="12" key="1">
    <citation type="submission" date="2023-03" db="EMBL/GenBank/DDBJ databases">
        <authorList>
            <person name="Steffen K."/>
            <person name="Cardenas P."/>
        </authorList>
    </citation>
    <scope>NUCLEOTIDE SEQUENCE</scope>
</reference>
<keyword evidence="3 10" id="KW-0808">Transferase</keyword>
<feature type="transmembrane region" description="Helical" evidence="10">
    <location>
        <begin position="477"/>
        <end position="501"/>
    </location>
</feature>
<evidence type="ECO:0000256" key="6">
    <source>
        <dbReference type="ARBA" id="ARBA00022968"/>
    </source>
</evidence>
<dbReference type="Gene3D" id="3.90.550.50">
    <property type="match status" value="1"/>
</dbReference>
<evidence type="ECO:0000256" key="2">
    <source>
        <dbReference type="ARBA" id="ARBA00009239"/>
    </source>
</evidence>
<organism evidence="12 13">
    <name type="scientific">Geodia barretti</name>
    <name type="common">Barrett's horny sponge</name>
    <dbReference type="NCBI Taxonomy" id="519541"/>
    <lineage>
        <taxon>Eukaryota</taxon>
        <taxon>Metazoa</taxon>
        <taxon>Porifera</taxon>
        <taxon>Demospongiae</taxon>
        <taxon>Heteroscleromorpha</taxon>
        <taxon>Tetractinellida</taxon>
        <taxon>Astrophorina</taxon>
        <taxon>Geodiidae</taxon>
        <taxon>Geodia</taxon>
    </lineage>
</organism>
<evidence type="ECO:0000313" key="12">
    <source>
        <dbReference type="EMBL" id="CAI8030529.1"/>
    </source>
</evidence>
<evidence type="ECO:0000256" key="3">
    <source>
        <dbReference type="ARBA" id="ARBA00022679"/>
    </source>
</evidence>
<feature type="region of interest" description="Disordered" evidence="11">
    <location>
        <begin position="521"/>
        <end position="542"/>
    </location>
</feature>
<proteinExistence type="inferred from homology"/>
<comment type="subcellular location">
    <subcellularLocation>
        <location evidence="1 10">Golgi apparatus</location>
        <location evidence="1 10">Golgi stack membrane</location>
        <topology evidence="1 10">Single-pass type II membrane protein</topology>
    </subcellularLocation>
</comment>
<feature type="compositionally biased region" description="Polar residues" evidence="11">
    <location>
        <begin position="1"/>
        <end position="20"/>
    </location>
</feature>
<keyword evidence="7 10" id="KW-1133">Transmembrane helix</keyword>
<name>A0AA35SJF2_GEOBA</name>
<sequence>MRDGSTRSTNGGVSERSLVSRSKRARDGDRMQRQRLLSCVLLFAALSFVATQEPVGICGLDGFNLNDLHFGQYWNFTAPDPANDCLYEIDPDNITSCVVYFAVCKPLPSSICGSENGNASYCQVVTAKDGTIYRYNVGNYSQSHKFSRLDDGFSSVRHGYKYENDRLCKNSTTASITNFECDPDAKFSTSESDITQYLKSTERIPNAECFITTTIGYSGACYQQPTLAPAHCSLTGFDTTAISEQDYFYADVPDGICYNFDEGEPCILLFAFCHPLPLDLSDNCRNPESAICQADKLADATKSWSMGAYENYTRFYENVDFDQVGFHVLYSDGSNPGDPDCTAGIQTRVIFVCNKDAQWTNRDVTFHVEVEKETCFFNIVAQYSGACYKAHDIDSSSHSDKTSIVGWILIGIFLFGVLTYLVIGSAIQYFIRGERGIRVLPNFDFWRKFALLTLKENNTRTKMGSSGSRNKPMRVRLATVLPFTTGVFLGTLMTLFLVLTLRSIDEETGYRKDERTGVVVMPSSPRRLPPRKTRDPQSNEDAARHREFMMYSVVVGRSELRTRGLAAHKTWASSLGRRVSFYLHPPGGHLVLPEGRDREELGLREGEGYCMEMGYVLSSGALGSVCPHLEQCWENARSENEDVEVARCVRLATGINCTSSQESKQLFYKARGLLSEEELQLGQHHLNPSLKRALLLSPLTQPEHFYHMHYYYVRGELNASRLAATQLRLHMIETADRAAESDNYAHTSVHQSPGWTRLGVNSPYRPRTAGDAIHCLSFDSEYRYTESKHYPSHHLSGVVATDLEEIVGAVARKYGTQNLPINSVLQRVDPQRGIDYFIHALEKNTDGEYNSRFMHALRETEPLQVTSVQPANYHTTKVNFVVPTAAVSKAFQRFMISFENTFLARTPPELVGLFVILYSDGKVKKYSKNLFATTTLLRLYKKKYPTADLRLVTTDRPFSRKQSIELASRENPSFELLFLADIHVDFSHQFLESPYNPSEFYKDRLLHPYAVRFKIAAEQGSWMDENFHLACLYNYDLARVLEGGRDLKERDWSLIDLVMKQSGLRVFRGVEPGLVNLWQDGCTEDTLSGREKVLCEKLGLTGKDD</sequence>
<evidence type="ECO:0000256" key="10">
    <source>
        <dbReference type="RuleBase" id="RU364016"/>
    </source>
</evidence>